<gene>
    <name evidence="1" type="ORF">Tci_885652</name>
</gene>
<sequence>VAVLIFLQTEVNRMKPFITPKVTEDGKKLLEFQYEGGTLKSISKTIDQRKIVAYALPAGQSLNEAWEFQLHFNEGLLVEFSSAYEDVITECGIIFCGRGGSEIIISAGVSPGSVSVSAPFSLDSFEPQFSLASCRREAIGYPDA</sequence>
<dbReference type="AlphaFoldDB" id="A0A699TUW0"/>
<accession>A0A699TUW0</accession>
<comment type="caution">
    <text evidence="1">The sequence shown here is derived from an EMBL/GenBank/DDBJ whole genome shotgun (WGS) entry which is preliminary data.</text>
</comment>
<reference evidence="1" key="1">
    <citation type="journal article" date="2019" name="Sci. Rep.">
        <title>Draft genome of Tanacetum cinerariifolium, the natural source of mosquito coil.</title>
        <authorList>
            <person name="Yamashiro T."/>
            <person name="Shiraishi A."/>
            <person name="Satake H."/>
            <person name="Nakayama K."/>
        </authorList>
    </citation>
    <scope>NUCLEOTIDE SEQUENCE</scope>
</reference>
<feature type="non-terminal residue" evidence="1">
    <location>
        <position position="1"/>
    </location>
</feature>
<evidence type="ECO:0000313" key="1">
    <source>
        <dbReference type="EMBL" id="GFD13683.1"/>
    </source>
</evidence>
<proteinExistence type="predicted"/>
<dbReference type="EMBL" id="BKCJ011274154">
    <property type="protein sequence ID" value="GFD13683.1"/>
    <property type="molecule type" value="Genomic_DNA"/>
</dbReference>
<protein>
    <submittedName>
        <fullName evidence="1">Uncharacterized protein</fullName>
    </submittedName>
</protein>
<name>A0A699TUW0_TANCI</name>
<organism evidence="1">
    <name type="scientific">Tanacetum cinerariifolium</name>
    <name type="common">Dalmatian daisy</name>
    <name type="synonym">Chrysanthemum cinerariifolium</name>
    <dbReference type="NCBI Taxonomy" id="118510"/>
    <lineage>
        <taxon>Eukaryota</taxon>
        <taxon>Viridiplantae</taxon>
        <taxon>Streptophyta</taxon>
        <taxon>Embryophyta</taxon>
        <taxon>Tracheophyta</taxon>
        <taxon>Spermatophyta</taxon>
        <taxon>Magnoliopsida</taxon>
        <taxon>eudicotyledons</taxon>
        <taxon>Gunneridae</taxon>
        <taxon>Pentapetalae</taxon>
        <taxon>asterids</taxon>
        <taxon>campanulids</taxon>
        <taxon>Asterales</taxon>
        <taxon>Asteraceae</taxon>
        <taxon>Asteroideae</taxon>
        <taxon>Anthemideae</taxon>
        <taxon>Anthemidinae</taxon>
        <taxon>Tanacetum</taxon>
    </lineage>
</organism>